<comment type="caution">
    <text evidence="1">The sequence shown here is derived from an EMBL/GenBank/DDBJ whole genome shotgun (WGS) entry which is preliminary data.</text>
</comment>
<evidence type="ECO:0000313" key="1">
    <source>
        <dbReference type="EMBL" id="MEJ8673081.1"/>
    </source>
</evidence>
<reference evidence="1 2" key="1">
    <citation type="submission" date="2024-03" db="EMBL/GenBank/DDBJ databases">
        <title>Novel Streptomyces species of biotechnological and ecological value are a feature of Machair soil.</title>
        <authorList>
            <person name="Prole J.R."/>
            <person name="Goodfellow M."/>
            <person name="Allenby N."/>
            <person name="Ward A.C."/>
        </authorList>
    </citation>
    <scope>NUCLEOTIDE SEQUENCE [LARGE SCALE GENOMIC DNA]</scope>
    <source>
        <strain evidence="1 2">MS1.AVA.1</strain>
    </source>
</reference>
<dbReference type="InterPro" id="IPR011990">
    <property type="entry name" value="TPR-like_helical_dom_sf"/>
</dbReference>
<accession>A0ABU8UVY7</accession>
<proteinExistence type="predicted"/>
<dbReference type="Proteomes" id="UP001376459">
    <property type="component" value="Unassembled WGS sequence"/>
</dbReference>
<evidence type="ECO:0000313" key="2">
    <source>
        <dbReference type="Proteomes" id="UP001376459"/>
    </source>
</evidence>
<dbReference type="Gene3D" id="1.25.40.10">
    <property type="entry name" value="Tetratricopeptide repeat domain"/>
    <property type="match status" value="2"/>
</dbReference>
<dbReference type="EMBL" id="JBBKAK010000002">
    <property type="protein sequence ID" value="MEJ8673081.1"/>
    <property type="molecule type" value="Genomic_DNA"/>
</dbReference>
<gene>
    <name evidence="1" type="ORF">WKI71_45725</name>
</gene>
<name>A0ABU8UVY7_9ACTN</name>
<dbReference type="SUPFAM" id="SSF48452">
    <property type="entry name" value="TPR-like"/>
    <property type="match status" value="1"/>
</dbReference>
<sequence length="339" mass="37099">MQAAAEHDLGVALWRRFFFNRQQADLDEAVTALRRAVALTPAGAADYPVCVSGLAVALRTRFEHARVRRDLDEAVTLSHTAATLDPSHPRMPILQSNLGQVLQTLFDHTAAPEDLAQAEAASRAALAATPPDDPERPEMLRILSATLCRQFELHGDRKTLDEAIIGARESARLASAVNPAAQLTALVQLASQLHRRYDLTHSPEDLDHAIDAERQTMADPRDPDRPGRLSNLSASLQARFELLDHIEDLDEAVEKAREAVATLPAVYDDRTTVLHRLATTLFARYLHSRQPTDLNEAIVAGADAVQAGTEDAAGQADLHIRLEFHAAGPFRAFGRSGRH</sequence>
<organism evidence="1 2">
    <name type="scientific">Streptomyces machairae</name>
    <dbReference type="NCBI Taxonomy" id="3134109"/>
    <lineage>
        <taxon>Bacteria</taxon>
        <taxon>Bacillati</taxon>
        <taxon>Actinomycetota</taxon>
        <taxon>Actinomycetes</taxon>
        <taxon>Kitasatosporales</taxon>
        <taxon>Streptomycetaceae</taxon>
        <taxon>Streptomyces</taxon>
    </lineage>
</organism>
<keyword evidence="2" id="KW-1185">Reference proteome</keyword>
<evidence type="ECO:0008006" key="3">
    <source>
        <dbReference type="Google" id="ProtNLM"/>
    </source>
</evidence>
<protein>
    <recommendedName>
        <fullName evidence="3">Tetratricopeptide repeat protein</fullName>
    </recommendedName>
</protein>